<organism evidence="8 9">
    <name type="scientific">Shewanella mangrovi</name>
    <dbReference type="NCBI Taxonomy" id="1515746"/>
    <lineage>
        <taxon>Bacteria</taxon>
        <taxon>Pseudomonadati</taxon>
        <taxon>Pseudomonadota</taxon>
        <taxon>Gammaproteobacteria</taxon>
        <taxon>Alteromonadales</taxon>
        <taxon>Shewanellaceae</taxon>
        <taxon>Shewanella</taxon>
    </lineage>
</organism>
<feature type="domain" description="N-acetyltransferase" evidence="7">
    <location>
        <begin position="91"/>
        <end position="152"/>
    </location>
</feature>
<dbReference type="eggNOG" id="COG0454">
    <property type="taxonomic scope" value="Bacteria"/>
</dbReference>
<reference evidence="8 9" key="1">
    <citation type="submission" date="2014-06" db="EMBL/GenBank/DDBJ databases">
        <title>Shewanella sp. YQH10.</title>
        <authorList>
            <person name="Liu Y."/>
            <person name="Zeng R."/>
        </authorList>
    </citation>
    <scope>NUCLEOTIDE SEQUENCE [LARGE SCALE GENOMIC DNA]</scope>
    <source>
        <strain evidence="8 9">YQH10</strain>
    </source>
</reference>
<dbReference type="Proteomes" id="UP000029264">
    <property type="component" value="Unassembled WGS sequence"/>
</dbReference>
<protein>
    <submittedName>
        <fullName evidence="8">GCN5 family acetyltransferase</fullName>
    </submittedName>
</protein>
<evidence type="ECO:0000259" key="7">
    <source>
        <dbReference type="Pfam" id="PF00583"/>
    </source>
</evidence>
<dbReference type="OrthoDB" id="9799147at2"/>
<comment type="catalytic activity">
    <reaction evidence="6">
        <text>glycyl-tRNA(Gly) + acetyl-CoA = N-acetylglycyl-tRNA(Gly) + CoA + H(+)</text>
        <dbReference type="Rhea" id="RHEA:81867"/>
        <dbReference type="Rhea" id="RHEA-COMP:9683"/>
        <dbReference type="Rhea" id="RHEA-COMP:19766"/>
        <dbReference type="ChEBI" id="CHEBI:15378"/>
        <dbReference type="ChEBI" id="CHEBI:57287"/>
        <dbReference type="ChEBI" id="CHEBI:57288"/>
        <dbReference type="ChEBI" id="CHEBI:78522"/>
        <dbReference type="ChEBI" id="CHEBI:232036"/>
    </reaction>
</comment>
<dbReference type="RefSeq" id="WP_037445851.1">
    <property type="nucleotide sequence ID" value="NZ_JPEO01000031.1"/>
</dbReference>
<evidence type="ECO:0000256" key="2">
    <source>
        <dbReference type="ARBA" id="ARBA00022491"/>
    </source>
</evidence>
<dbReference type="GO" id="GO:0016747">
    <property type="term" value="F:acyltransferase activity, transferring groups other than amino-acyl groups"/>
    <property type="evidence" value="ECO:0007669"/>
    <property type="project" value="InterPro"/>
</dbReference>
<keyword evidence="2" id="KW-0678">Repressor</keyword>
<evidence type="ECO:0000256" key="3">
    <source>
        <dbReference type="ARBA" id="ARBA00022649"/>
    </source>
</evidence>
<keyword evidence="9" id="KW-1185">Reference proteome</keyword>
<dbReference type="Pfam" id="PF00583">
    <property type="entry name" value="Acetyltransf_1"/>
    <property type="match status" value="1"/>
</dbReference>
<evidence type="ECO:0000313" key="9">
    <source>
        <dbReference type="Proteomes" id="UP000029264"/>
    </source>
</evidence>
<dbReference type="Gene3D" id="3.40.630.30">
    <property type="match status" value="1"/>
</dbReference>
<keyword evidence="3" id="KW-1277">Toxin-antitoxin system</keyword>
<evidence type="ECO:0000256" key="1">
    <source>
        <dbReference type="ARBA" id="ARBA00009342"/>
    </source>
</evidence>
<keyword evidence="5" id="KW-0012">Acyltransferase</keyword>
<dbReference type="AlphaFoldDB" id="A0A094JD20"/>
<evidence type="ECO:0000256" key="6">
    <source>
        <dbReference type="ARBA" id="ARBA00049880"/>
    </source>
</evidence>
<accession>A0A094JD20</accession>
<evidence type="ECO:0000313" key="8">
    <source>
        <dbReference type="EMBL" id="KFZ35934.1"/>
    </source>
</evidence>
<comment type="caution">
    <text evidence="8">The sequence shown here is derived from an EMBL/GenBank/DDBJ whole genome shotgun (WGS) entry which is preliminary data.</text>
</comment>
<evidence type="ECO:0000256" key="5">
    <source>
        <dbReference type="ARBA" id="ARBA00023315"/>
    </source>
</evidence>
<dbReference type="SUPFAM" id="SSF55729">
    <property type="entry name" value="Acyl-CoA N-acyltransferases (Nat)"/>
    <property type="match status" value="1"/>
</dbReference>
<dbReference type="PANTHER" id="PTHR36449">
    <property type="entry name" value="ACETYLTRANSFERASE-RELATED"/>
    <property type="match status" value="1"/>
</dbReference>
<dbReference type="InterPro" id="IPR016181">
    <property type="entry name" value="Acyl_CoA_acyltransferase"/>
</dbReference>
<keyword evidence="4 8" id="KW-0808">Transferase</keyword>
<evidence type="ECO:0000256" key="4">
    <source>
        <dbReference type="ARBA" id="ARBA00022679"/>
    </source>
</evidence>
<dbReference type="PANTHER" id="PTHR36449:SF1">
    <property type="entry name" value="ACETYLTRANSFERASE"/>
    <property type="match status" value="1"/>
</dbReference>
<dbReference type="EMBL" id="JPEO01000031">
    <property type="protein sequence ID" value="KFZ35934.1"/>
    <property type="molecule type" value="Genomic_DNA"/>
</dbReference>
<dbReference type="STRING" id="1515746.HR45_19165"/>
<gene>
    <name evidence="8" type="ORF">HR45_19165</name>
</gene>
<sequence length="179" mass="20255">MMWAEQFVELNKSAHDRESFDCGEDELNIFIRQFAAKHMQAGISRTMVLPATMILPNDKLPICSFYTVAPSSIGRETLPSNLAKKLPHYPVPVFLLAQLAVNSKHQGSGLGKVSLIKALEYLWQVNKYLTAYAVVVDCLNEPAEQFYTKYGFELLCENNGRKRLFMPMKTVNQLFSVMG</sequence>
<comment type="similarity">
    <text evidence="1">Belongs to the acetyltransferase family. GNAT subfamily.</text>
</comment>
<name>A0A094JD20_9GAMM</name>
<proteinExistence type="inferred from homology"/>
<dbReference type="InterPro" id="IPR000182">
    <property type="entry name" value="GNAT_dom"/>
</dbReference>